<dbReference type="InterPro" id="IPR011078">
    <property type="entry name" value="PyrdxlP_homeostasis"/>
</dbReference>
<dbReference type="EMBL" id="FPHC01000069">
    <property type="protein sequence ID" value="SFV64007.1"/>
    <property type="molecule type" value="Genomic_DNA"/>
</dbReference>
<evidence type="ECO:0000313" key="3">
    <source>
        <dbReference type="EMBL" id="SFV64007.1"/>
    </source>
</evidence>
<dbReference type="GO" id="GO:0030170">
    <property type="term" value="F:pyridoxal phosphate binding"/>
    <property type="evidence" value="ECO:0007669"/>
    <property type="project" value="InterPro"/>
</dbReference>
<dbReference type="PANTHER" id="PTHR10146">
    <property type="entry name" value="PROLINE SYNTHETASE CO-TRANSCRIBED BACTERIAL HOMOLOG PROTEIN"/>
    <property type="match status" value="1"/>
</dbReference>
<dbReference type="PIRSF" id="PIRSF004848">
    <property type="entry name" value="YBL036c_PLPDEIII"/>
    <property type="match status" value="1"/>
</dbReference>
<proteinExistence type="inferred from homology"/>
<accession>A0A1W1CE40</accession>
<organism evidence="3">
    <name type="scientific">hydrothermal vent metagenome</name>
    <dbReference type="NCBI Taxonomy" id="652676"/>
    <lineage>
        <taxon>unclassified sequences</taxon>
        <taxon>metagenomes</taxon>
        <taxon>ecological metagenomes</taxon>
    </lineage>
</organism>
<protein>
    <recommendedName>
        <fullName evidence="2">Alanine racemase N-terminal domain-containing protein</fullName>
    </recommendedName>
</protein>
<dbReference type="PROSITE" id="PS01211">
    <property type="entry name" value="UPF0001"/>
    <property type="match status" value="1"/>
</dbReference>
<dbReference type="CDD" id="cd00635">
    <property type="entry name" value="PLPDE_III_YBL036c_like"/>
    <property type="match status" value="1"/>
</dbReference>
<evidence type="ECO:0000256" key="1">
    <source>
        <dbReference type="ARBA" id="ARBA00022898"/>
    </source>
</evidence>
<feature type="domain" description="Alanine racemase N-terminal" evidence="2">
    <location>
        <begin position="45"/>
        <end position="226"/>
    </location>
</feature>
<dbReference type="InterPro" id="IPR001608">
    <property type="entry name" value="Ala_racemase_N"/>
</dbReference>
<gene>
    <name evidence="3" type="ORF">MNB_SV-6-253</name>
</gene>
<keyword evidence="1" id="KW-0663">Pyridoxal phosphate</keyword>
<evidence type="ECO:0000259" key="2">
    <source>
        <dbReference type="Pfam" id="PF01168"/>
    </source>
</evidence>
<reference evidence="3" key="1">
    <citation type="submission" date="2016-10" db="EMBL/GenBank/DDBJ databases">
        <authorList>
            <person name="de Groot N.N."/>
        </authorList>
    </citation>
    <scope>NUCLEOTIDE SEQUENCE</scope>
</reference>
<sequence length="229" mass="25632">MIDKEILRRNLDKVIWSIEEARLRVSEHHIVKLVTVGKYTDIENIETLYSLGQRAFGENQVQQLESRVGELEALPLEWHFIGTLQKNKINKLIDIKPSLMQSIDSLELAIALDKKLSAKDSTMNCLLQLNSAGEESKSGVEPQKAIDIYQEIAERCPRIHLKGLMSIGAHTDDQSVVKDSFETTHKIYESLQKDGASICSMGMSSDFELAIACGSNLVRVGSALFRESD</sequence>
<dbReference type="InterPro" id="IPR029066">
    <property type="entry name" value="PLP-binding_barrel"/>
</dbReference>
<dbReference type="FunFam" id="3.20.20.10:FF:000018">
    <property type="entry name" value="Pyridoxal phosphate homeostasis protein"/>
    <property type="match status" value="1"/>
</dbReference>
<dbReference type="Gene3D" id="3.20.20.10">
    <property type="entry name" value="Alanine racemase"/>
    <property type="match status" value="1"/>
</dbReference>
<dbReference type="PANTHER" id="PTHR10146:SF14">
    <property type="entry name" value="PYRIDOXAL PHOSPHATE HOMEOSTASIS PROTEIN"/>
    <property type="match status" value="1"/>
</dbReference>
<dbReference type="SUPFAM" id="SSF51419">
    <property type="entry name" value="PLP-binding barrel"/>
    <property type="match status" value="1"/>
</dbReference>
<name>A0A1W1CE40_9ZZZZ</name>
<dbReference type="NCBIfam" id="TIGR00044">
    <property type="entry name" value="YggS family pyridoxal phosphate-dependent enzyme"/>
    <property type="match status" value="1"/>
</dbReference>
<dbReference type="HAMAP" id="MF_02087">
    <property type="entry name" value="PLP_homeostasis"/>
    <property type="match status" value="1"/>
</dbReference>
<dbReference type="Pfam" id="PF01168">
    <property type="entry name" value="Ala_racemase_N"/>
    <property type="match status" value="1"/>
</dbReference>
<dbReference type="AlphaFoldDB" id="A0A1W1CE40"/>